<keyword evidence="2" id="KW-1185">Reference proteome</keyword>
<comment type="caution">
    <text evidence="1">The sequence shown here is derived from an EMBL/GenBank/DDBJ whole genome shotgun (WGS) entry which is preliminary data.</text>
</comment>
<proteinExistence type="predicted"/>
<dbReference type="AlphaFoldDB" id="A0AAD5TKD9"/>
<accession>A0AAD5TKD9</accession>
<organism evidence="1 2">
    <name type="scientific">Geranomyces variabilis</name>
    <dbReference type="NCBI Taxonomy" id="109894"/>
    <lineage>
        <taxon>Eukaryota</taxon>
        <taxon>Fungi</taxon>
        <taxon>Fungi incertae sedis</taxon>
        <taxon>Chytridiomycota</taxon>
        <taxon>Chytridiomycota incertae sedis</taxon>
        <taxon>Chytridiomycetes</taxon>
        <taxon>Spizellomycetales</taxon>
        <taxon>Powellomycetaceae</taxon>
        <taxon>Geranomyces</taxon>
    </lineage>
</organism>
<evidence type="ECO:0000313" key="1">
    <source>
        <dbReference type="EMBL" id="KAJ3177758.1"/>
    </source>
</evidence>
<reference evidence="1" key="1">
    <citation type="submission" date="2020-05" db="EMBL/GenBank/DDBJ databases">
        <title>Phylogenomic resolution of chytrid fungi.</title>
        <authorList>
            <person name="Stajich J.E."/>
            <person name="Amses K."/>
            <person name="Simmons R."/>
            <person name="Seto K."/>
            <person name="Myers J."/>
            <person name="Bonds A."/>
            <person name="Quandt C.A."/>
            <person name="Barry K."/>
            <person name="Liu P."/>
            <person name="Grigoriev I."/>
            <person name="Longcore J.E."/>
            <person name="James T.Y."/>
        </authorList>
    </citation>
    <scope>NUCLEOTIDE SEQUENCE</scope>
    <source>
        <strain evidence="1">JEL0379</strain>
    </source>
</reference>
<dbReference type="Proteomes" id="UP001212152">
    <property type="component" value="Unassembled WGS sequence"/>
</dbReference>
<sequence>MSPARIELASSPPQGDVLPLYQGDVAGKYSLVPLRGASKLAPLTALADNSSNLLFHDLARRLAAAKPAPQRSENWPSPVEKLPQLLDIPFPVQIAVQPRNRIYFWLSRQTLLRPEPPHSLLLPLQPNLRTVGATDNLENVVISISIIPSNLKLGGVEATDEFAAAYVQVVQDDLDADANARLDPRVRPNTSLLLACANQLARNFYGLVPVSATTARLLFGGANGDFLKEAFHRCQTRPYGKLADFNTRFAPIVRTAETEAEVEEVVQDVAATQPVTLQLYIKEIVVVISKWQELLAKHLEIRPADRIWVQVLLNNHPSQHSDRLHAYLYYVGVTIRNPGLRLVEPMQPSAANSWQAAFVKAAELTGALSRVHMFIIKTQDIPVTVSNRDKGLYFHLRTQPAVCDMERFVRLLLHFRALNCAPGGINHTYRLTEASETIIDDAVASAGVLLPDDWILVGSPNPKSQQLSTLYSQTMPASLRNCLTDTEKRTMSSQICDNLLMVPIGSGSPSEVITARLGKDPTLESAATGIQFYEVDKAGLGPCTHTRNVERFYEKLLATAPASPPNGNLAFLGPFRDVFESLLHLNDRVTVLLWLQQVLQVMRPWHIVTLGSPTLGVFVHSLLENTIADPYLSGSTSSDTPRSKFGRPLDSRWDLFGAFVDEVGVPFIAK</sequence>
<gene>
    <name evidence="1" type="ORF">HDU87_004280</name>
</gene>
<name>A0AAD5TKD9_9FUNG</name>
<protein>
    <submittedName>
        <fullName evidence="1">Uncharacterized protein</fullName>
    </submittedName>
</protein>
<evidence type="ECO:0000313" key="2">
    <source>
        <dbReference type="Proteomes" id="UP001212152"/>
    </source>
</evidence>
<dbReference type="EMBL" id="JADGJQ010000031">
    <property type="protein sequence ID" value="KAJ3177758.1"/>
    <property type="molecule type" value="Genomic_DNA"/>
</dbReference>